<name>A0ABP7F3J6_9ACTN</name>
<reference evidence="2" key="1">
    <citation type="journal article" date="2019" name="Int. J. Syst. Evol. Microbiol.">
        <title>The Global Catalogue of Microorganisms (GCM) 10K type strain sequencing project: providing services to taxonomists for standard genome sequencing and annotation.</title>
        <authorList>
            <consortium name="The Broad Institute Genomics Platform"/>
            <consortium name="The Broad Institute Genome Sequencing Center for Infectious Disease"/>
            <person name="Wu L."/>
            <person name="Ma J."/>
        </authorList>
    </citation>
    <scope>NUCLEOTIDE SEQUENCE [LARGE SCALE GENOMIC DNA]</scope>
    <source>
        <strain evidence="2">JCM 30846</strain>
    </source>
</reference>
<organism evidence="1 2">
    <name type="scientific">Streptomyces tremellae</name>
    <dbReference type="NCBI Taxonomy" id="1124239"/>
    <lineage>
        <taxon>Bacteria</taxon>
        <taxon>Bacillati</taxon>
        <taxon>Actinomycetota</taxon>
        <taxon>Actinomycetes</taxon>
        <taxon>Kitasatosporales</taxon>
        <taxon>Streptomycetaceae</taxon>
        <taxon>Streptomyces</taxon>
    </lineage>
</organism>
<dbReference type="RefSeq" id="WP_345645811.1">
    <property type="nucleotide sequence ID" value="NZ_BAABEP010000014.1"/>
</dbReference>
<accession>A0ABP7F3J6</accession>
<evidence type="ECO:0000313" key="2">
    <source>
        <dbReference type="Proteomes" id="UP001499884"/>
    </source>
</evidence>
<proteinExistence type="predicted"/>
<dbReference type="Proteomes" id="UP001499884">
    <property type="component" value="Unassembled WGS sequence"/>
</dbReference>
<dbReference type="EMBL" id="BAABEP010000014">
    <property type="protein sequence ID" value="GAA3727521.1"/>
    <property type="molecule type" value="Genomic_DNA"/>
</dbReference>
<evidence type="ECO:0000313" key="1">
    <source>
        <dbReference type="EMBL" id="GAA3727521.1"/>
    </source>
</evidence>
<keyword evidence="2" id="KW-1185">Reference proteome</keyword>
<sequence length="81" mass="9044">MDAKPWQDRVREEDQLLEQLNRLTSQSATRRAQALREGVEQTGSIAEAARVLGRSWNAVYNALKKDDSKKASGKPDATTTE</sequence>
<protein>
    <submittedName>
        <fullName evidence="1">Uncharacterized protein</fullName>
    </submittedName>
</protein>
<gene>
    <name evidence="1" type="ORF">GCM10023082_26860</name>
</gene>
<comment type="caution">
    <text evidence="1">The sequence shown here is derived from an EMBL/GenBank/DDBJ whole genome shotgun (WGS) entry which is preliminary data.</text>
</comment>